<proteinExistence type="predicted"/>
<reference evidence="1" key="1">
    <citation type="submission" date="2014-11" db="EMBL/GenBank/DDBJ databases">
        <authorList>
            <person name="Amaro Gonzalez C."/>
        </authorList>
    </citation>
    <scope>NUCLEOTIDE SEQUENCE</scope>
</reference>
<organism evidence="1">
    <name type="scientific">Anguilla anguilla</name>
    <name type="common">European freshwater eel</name>
    <name type="synonym">Muraena anguilla</name>
    <dbReference type="NCBI Taxonomy" id="7936"/>
    <lineage>
        <taxon>Eukaryota</taxon>
        <taxon>Metazoa</taxon>
        <taxon>Chordata</taxon>
        <taxon>Craniata</taxon>
        <taxon>Vertebrata</taxon>
        <taxon>Euteleostomi</taxon>
        <taxon>Actinopterygii</taxon>
        <taxon>Neopterygii</taxon>
        <taxon>Teleostei</taxon>
        <taxon>Anguilliformes</taxon>
        <taxon>Anguillidae</taxon>
        <taxon>Anguilla</taxon>
    </lineage>
</organism>
<name>A0A0E9WK20_ANGAN</name>
<sequence length="69" mass="7882">MHYLKNKKNSSFSSIPFFMSFSCHETTVIEALSWLTSECGTHSTPLRFRFSVSNTCVFVLSAHICMIKD</sequence>
<dbReference type="PROSITE" id="PS51257">
    <property type="entry name" value="PROKAR_LIPOPROTEIN"/>
    <property type="match status" value="1"/>
</dbReference>
<reference evidence="1" key="2">
    <citation type="journal article" date="2015" name="Fish Shellfish Immunol.">
        <title>Early steps in the European eel (Anguilla anguilla)-Vibrio vulnificus interaction in the gills: Role of the RtxA13 toxin.</title>
        <authorList>
            <person name="Callol A."/>
            <person name="Pajuelo D."/>
            <person name="Ebbesson L."/>
            <person name="Teles M."/>
            <person name="MacKenzie S."/>
            <person name="Amaro C."/>
        </authorList>
    </citation>
    <scope>NUCLEOTIDE SEQUENCE</scope>
</reference>
<evidence type="ECO:0000313" key="1">
    <source>
        <dbReference type="EMBL" id="JAH89920.1"/>
    </source>
</evidence>
<dbReference type="AlphaFoldDB" id="A0A0E9WK20"/>
<dbReference type="EMBL" id="GBXM01018657">
    <property type="protein sequence ID" value="JAH89920.1"/>
    <property type="molecule type" value="Transcribed_RNA"/>
</dbReference>
<protein>
    <submittedName>
        <fullName evidence="1">Uncharacterized protein</fullName>
    </submittedName>
</protein>
<accession>A0A0E9WK20</accession>